<dbReference type="KEGG" id="vg:55811421"/>
<keyword evidence="1" id="KW-0812">Transmembrane</keyword>
<dbReference type="GeneID" id="55811421"/>
<proteinExistence type="predicted"/>
<sequence>MVMYALSVTIAFMIFSVAGNVIVHIKYQNGFDHFDSFDKKVYWAVLLIASFAWMVAGPIAIVALVIYLLNKFTTRISHGIINLINKRKHK</sequence>
<dbReference type="Proteomes" id="UP000287416">
    <property type="component" value="Segment"/>
</dbReference>
<feature type="transmembrane region" description="Helical" evidence="1">
    <location>
        <begin position="43"/>
        <end position="69"/>
    </location>
</feature>
<keyword evidence="1" id="KW-1133">Transmembrane helix</keyword>
<name>A0A3Q9R7B3_9CAUD</name>
<dbReference type="EMBL" id="MK278860">
    <property type="protein sequence ID" value="AZU98722.1"/>
    <property type="molecule type" value="Genomic_DNA"/>
</dbReference>
<dbReference type="RefSeq" id="YP_009882125.1">
    <property type="nucleotide sequence ID" value="NC_049445.1"/>
</dbReference>
<protein>
    <submittedName>
        <fullName evidence="2">Uncharacterized protein</fullName>
    </submittedName>
</protein>
<organism evidence="2 3">
    <name type="scientific">Acinetobacter phage AbTZA1</name>
    <dbReference type="NCBI Taxonomy" id="2500827"/>
    <lineage>
        <taxon>Viruses</taxon>
        <taxon>Duplodnaviria</taxon>
        <taxon>Heunggongvirae</taxon>
        <taxon>Uroviricota</taxon>
        <taxon>Caudoviricetes</taxon>
        <taxon>Pantevenvirales</taxon>
        <taxon>Straboviridae</taxon>
        <taxon>Twarogvirinae</taxon>
        <taxon>Hadassahvirus</taxon>
        <taxon>Hadassahvirus azbtza1</taxon>
    </lineage>
</organism>
<reference evidence="2 3" key="1">
    <citation type="submission" date="2018-12" db="EMBL/GenBank/DDBJ databases">
        <title>Successful treatment of antibiotic resistant microbial bone infection with bacteriophages.</title>
        <authorList>
            <person name="Nir-Paz R."/>
            <person name="Gelman D."/>
            <person name="Khouri A."/>
            <person name="Sisson B.M."/>
            <person name="Fackler J."/>
            <person name="Oren S.A."/>
            <person name="Khalifa L."/>
            <person name="Rimon A."/>
            <person name="Glazer S.C."/>
            <person name="Moses A.E."/>
            <person name="Yoram W."/>
            <person name="Schooley R.T."/>
            <person name="Hazan R."/>
        </authorList>
    </citation>
    <scope>NUCLEOTIDE SEQUENCE [LARGE SCALE GENOMIC DNA]</scope>
</reference>
<keyword evidence="1" id="KW-0472">Membrane</keyword>
<keyword evidence="3" id="KW-1185">Reference proteome</keyword>
<evidence type="ECO:0000313" key="3">
    <source>
        <dbReference type="Proteomes" id="UP000287416"/>
    </source>
</evidence>
<accession>A0A3Q9R7B3</accession>
<evidence type="ECO:0000313" key="2">
    <source>
        <dbReference type="EMBL" id="AZU98722.1"/>
    </source>
</evidence>
<evidence type="ECO:0000256" key="1">
    <source>
        <dbReference type="SAM" id="Phobius"/>
    </source>
</evidence>